<name>A0A078AQI7_STYLE</name>
<dbReference type="OrthoDB" id="64220at2759"/>
<reference evidence="9 10" key="1">
    <citation type="submission" date="2014-06" db="EMBL/GenBank/DDBJ databases">
        <authorList>
            <person name="Swart Estienne"/>
        </authorList>
    </citation>
    <scope>NUCLEOTIDE SEQUENCE [LARGE SCALE GENOMIC DNA]</scope>
    <source>
        <strain evidence="9 10">130c</strain>
    </source>
</reference>
<dbReference type="PANTHER" id="PTHR11315">
    <property type="entry name" value="PROTEASE FAMILY C26 GAMMA-GLUTAMYL HYDROLASE"/>
    <property type="match status" value="1"/>
</dbReference>
<dbReference type="SUPFAM" id="SSF52317">
    <property type="entry name" value="Class I glutamine amidotransferase-like"/>
    <property type="match status" value="1"/>
</dbReference>
<accession>A0A078AQI7</accession>
<dbReference type="PROSITE" id="PS51275">
    <property type="entry name" value="PEPTIDASE_C26_GGH"/>
    <property type="match status" value="1"/>
</dbReference>
<dbReference type="InParanoid" id="A0A078AQI7"/>
<dbReference type="InterPro" id="IPR029062">
    <property type="entry name" value="Class_I_gatase-like"/>
</dbReference>
<evidence type="ECO:0000256" key="2">
    <source>
        <dbReference type="ARBA" id="ARBA00011083"/>
    </source>
</evidence>
<dbReference type="AlphaFoldDB" id="A0A078AQI7"/>
<sequence>MRGDQRINFALKVFAISLLLAFTQTKSFLKLYETGKQEVQKQILTVGVLTIPATDSEYQDVHHHHYIIEMNLIWMLTGGMNPVAIPYNATDDLLYALLRQVNGIYFTGGDLDLFNNVTGAPHPYTVTAKKIFEYAKTQNDNHIYFPIFGVCQGHELLHLLVADNISALGWSEGENVCLSTNFSFDMKYVTRLFSSFSDETLEAMQTQEIMMHLHHRGIPVDYYQKYPTLAKFFRILSTNNIQGREIVSTAEALKYPFYITQYHPEAAFDPVSDMHANHQIISFKMAQSFANFYASQCDVNDNQFSDQELLNKWLVKNGYKTKVSYIEKLVNVYAFDY</sequence>
<dbReference type="EMBL" id="CCKQ01012795">
    <property type="protein sequence ID" value="CDW84429.1"/>
    <property type="molecule type" value="Genomic_DNA"/>
</dbReference>
<comment type="similarity">
    <text evidence="2">Belongs to the peptidase C26 family.</text>
</comment>
<feature type="active site" description="Proton donor" evidence="7">
    <location>
        <position position="263"/>
    </location>
</feature>
<comment type="subcellular location">
    <subcellularLocation>
        <location evidence="1">Secreted</location>
        <location evidence="1">Extracellular space</location>
    </subcellularLocation>
</comment>
<evidence type="ECO:0000256" key="7">
    <source>
        <dbReference type="PIRSR" id="PIRSR615527-1"/>
    </source>
</evidence>
<evidence type="ECO:0000256" key="6">
    <source>
        <dbReference type="ARBA" id="ARBA00022801"/>
    </source>
</evidence>
<keyword evidence="10" id="KW-1185">Reference proteome</keyword>
<keyword evidence="5" id="KW-0732">Signal</keyword>
<proteinExistence type="inferred from homology"/>
<evidence type="ECO:0000256" key="4">
    <source>
        <dbReference type="ARBA" id="ARBA00022525"/>
    </source>
</evidence>
<evidence type="ECO:0000313" key="9">
    <source>
        <dbReference type="EMBL" id="CDW84429.1"/>
    </source>
</evidence>
<dbReference type="GO" id="GO:0046900">
    <property type="term" value="P:tetrahydrofolylpolyglutamate metabolic process"/>
    <property type="evidence" value="ECO:0007669"/>
    <property type="project" value="TreeGrafter"/>
</dbReference>
<organism evidence="9 10">
    <name type="scientific">Stylonychia lemnae</name>
    <name type="common">Ciliate</name>
    <dbReference type="NCBI Taxonomy" id="5949"/>
    <lineage>
        <taxon>Eukaryota</taxon>
        <taxon>Sar</taxon>
        <taxon>Alveolata</taxon>
        <taxon>Ciliophora</taxon>
        <taxon>Intramacronucleata</taxon>
        <taxon>Spirotrichea</taxon>
        <taxon>Stichotrichia</taxon>
        <taxon>Sporadotrichida</taxon>
        <taxon>Oxytrichidae</taxon>
        <taxon>Stylonychinae</taxon>
        <taxon>Stylonychia</taxon>
    </lineage>
</organism>
<dbReference type="OMA" id="IHYHQWC"/>
<dbReference type="Gene3D" id="3.40.50.880">
    <property type="match status" value="1"/>
</dbReference>
<keyword evidence="4" id="KW-0964">Secreted</keyword>
<dbReference type="PANTHER" id="PTHR11315:SF0">
    <property type="entry name" value="FOLATE GAMMA-GLUTAMYL HYDROLASE"/>
    <property type="match status" value="1"/>
</dbReference>
<dbReference type="PROSITE" id="PS51273">
    <property type="entry name" value="GATASE_TYPE_1"/>
    <property type="match status" value="1"/>
</dbReference>
<dbReference type="GO" id="GO:0005576">
    <property type="term" value="C:extracellular region"/>
    <property type="evidence" value="ECO:0007669"/>
    <property type="project" value="UniProtKB-SubCell"/>
</dbReference>
<keyword evidence="6 8" id="KW-0378">Hydrolase</keyword>
<evidence type="ECO:0000256" key="5">
    <source>
        <dbReference type="ARBA" id="ARBA00022729"/>
    </source>
</evidence>
<evidence type="ECO:0000256" key="1">
    <source>
        <dbReference type="ARBA" id="ARBA00004239"/>
    </source>
</evidence>
<evidence type="ECO:0000256" key="8">
    <source>
        <dbReference type="PROSITE-ProRule" id="PRU00607"/>
    </source>
</evidence>
<comment type="catalytic activity">
    <reaction evidence="8">
        <text>(6S)-5,6,7,8-tetrahydrofolyl-(gamma-L-Glu)(n) + (n-1) H2O = (6S)-5,6,7,8-tetrahydrofolate + (n-1) L-glutamate</text>
        <dbReference type="Rhea" id="RHEA:56784"/>
        <dbReference type="Rhea" id="RHEA-COMP:14738"/>
        <dbReference type="ChEBI" id="CHEBI:15377"/>
        <dbReference type="ChEBI" id="CHEBI:29985"/>
        <dbReference type="ChEBI" id="CHEBI:57453"/>
        <dbReference type="ChEBI" id="CHEBI:141005"/>
        <dbReference type="EC" id="3.4.19.9"/>
    </reaction>
</comment>
<dbReference type="Proteomes" id="UP000039865">
    <property type="component" value="Unassembled WGS sequence"/>
</dbReference>
<dbReference type="EC" id="3.4.19.9" evidence="3 8"/>
<dbReference type="GO" id="GO:0005773">
    <property type="term" value="C:vacuole"/>
    <property type="evidence" value="ECO:0007669"/>
    <property type="project" value="TreeGrafter"/>
</dbReference>
<feature type="active site" description="Nucleophile" evidence="7 8">
    <location>
        <position position="151"/>
    </location>
</feature>
<dbReference type="GO" id="GO:0034722">
    <property type="term" value="F:gamma-glutamyl-peptidase activity"/>
    <property type="evidence" value="ECO:0007669"/>
    <property type="project" value="UniProtKB-UniRule"/>
</dbReference>
<gene>
    <name evidence="9" type="primary">Contig13538.g14447</name>
    <name evidence="9" type="ORF">STYLEM_13492</name>
</gene>
<evidence type="ECO:0000313" key="10">
    <source>
        <dbReference type="Proteomes" id="UP000039865"/>
    </source>
</evidence>
<dbReference type="InterPro" id="IPR015527">
    <property type="entry name" value="Pept_C26_g-glut_hydrolase"/>
</dbReference>
<feature type="active site" evidence="8">
    <location>
        <position position="263"/>
    </location>
</feature>
<evidence type="ECO:0000256" key="3">
    <source>
        <dbReference type="ARBA" id="ARBA00012886"/>
    </source>
</evidence>
<protein>
    <recommendedName>
        <fullName evidence="3 8">folate gamma-glutamyl hydrolase</fullName>
        <ecNumber evidence="3 8">3.4.19.9</ecNumber>
    </recommendedName>
</protein>
<dbReference type="InterPro" id="IPR011697">
    <property type="entry name" value="Peptidase_C26"/>
</dbReference>
<dbReference type="Pfam" id="PF07722">
    <property type="entry name" value="Peptidase_C26"/>
    <property type="match status" value="1"/>
</dbReference>